<evidence type="ECO:0000256" key="8">
    <source>
        <dbReference type="ARBA" id="ARBA00023277"/>
    </source>
</evidence>
<dbReference type="PANTHER" id="PTHR43661">
    <property type="entry name" value="D-XYLONATE DEHYDRATASE"/>
    <property type="match status" value="1"/>
</dbReference>
<evidence type="ECO:0000256" key="7">
    <source>
        <dbReference type="ARBA" id="ARBA00023239"/>
    </source>
</evidence>
<dbReference type="InterPro" id="IPR042096">
    <property type="entry name" value="Dihydro-acid_dehy_C"/>
</dbReference>
<evidence type="ECO:0000313" key="13">
    <source>
        <dbReference type="EMBL" id="GAA5524019.1"/>
    </source>
</evidence>
<gene>
    <name evidence="9 13" type="primary">edd</name>
    <name evidence="13" type="ORF">Maes01_00571</name>
</gene>
<protein>
    <recommendedName>
        <fullName evidence="9 10">Phosphogluconate dehydratase</fullName>
        <ecNumber evidence="9 10">4.2.1.12</ecNumber>
    </recommendedName>
</protein>
<proteinExistence type="inferred from homology"/>
<feature type="binding site" evidence="9">
    <location>
        <position position="222"/>
    </location>
    <ligand>
        <name>[4Fe-4S] cluster</name>
        <dbReference type="ChEBI" id="CHEBI:49883"/>
    </ligand>
</feature>
<dbReference type="Gene3D" id="3.50.30.80">
    <property type="entry name" value="IlvD/EDD C-terminal domain-like"/>
    <property type="match status" value="1"/>
</dbReference>
<dbReference type="HAMAP" id="MF_02094">
    <property type="entry name" value="Edd"/>
    <property type="match status" value="1"/>
</dbReference>
<dbReference type="EC" id="4.2.1.12" evidence="9 10"/>
<dbReference type="InterPro" id="IPR056740">
    <property type="entry name" value="ILV_EDD_C"/>
</dbReference>
<dbReference type="InterPro" id="IPR004786">
    <property type="entry name" value="6-phosphgluc_deHydtase"/>
</dbReference>
<evidence type="ECO:0000256" key="10">
    <source>
        <dbReference type="NCBIfam" id="TIGR01196"/>
    </source>
</evidence>
<accession>A0ABP9WLY1</accession>
<comment type="similarity">
    <text evidence="1 9">Belongs to the IlvD/Edd family.</text>
</comment>
<comment type="caution">
    <text evidence="13">The sequence shown here is derived from an EMBL/GenBank/DDBJ whole genome shotgun (WGS) entry which is preliminary data.</text>
</comment>
<dbReference type="Proteomes" id="UP001408594">
    <property type="component" value="Unassembled WGS sequence"/>
</dbReference>
<comment type="catalytic activity">
    <reaction evidence="9">
        <text>6-phospho-D-gluconate = 2-dehydro-3-deoxy-6-phospho-D-gluconate + H2O</text>
        <dbReference type="Rhea" id="RHEA:17277"/>
        <dbReference type="ChEBI" id="CHEBI:15377"/>
        <dbReference type="ChEBI" id="CHEBI:57569"/>
        <dbReference type="ChEBI" id="CHEBI:58759"/>
        <dbReference type="EC" id="4.2.1.12"/>
    </reaction>
</comment>
<evidence type="ECO:0000259" key="12">
    <source>
        <dbReference type="Pfam" id="PF24877"/>
    </source>
</evidence>
<keyword evidence="7 9" id="KW-0456">Lyase</keyword>
<feature type="binding site" evidence="9">
    <location>
        <position position="155"/>
    </location>
    <ligand>
        <name>[4Fe-4S] cluster</name>
        <dbReference type="ChEBI" id="CHEBI:49883"/>
    </ligand>
</feature>
<dbReference type="EMBL" id="BAABRT010000003">
    <property type="protein sequence ID" value="GAA5524019.1"/>
    <property type="molecule type" value="Genomic_DNA"/>
</dbReference>
<evidence type="ECO:0000256" key="4">
    <source>
        <dbReference type="ARBA" id="ARBA00023004"/>
    </source>
</evidence>
<keyword evidence="14" id="KW-1185">Reference proteome</keyword>
<evidence type="ECO:0000256" key="2">
    <source>
        <dbReference type="ARBA" id="ARBA00022485"/>
    </source>
</evidence>
<sequence length="605" mass="63954">MVHSKVQAVTQRIVERSEETRAEYLAQVARSHIQGRASSHLSCGNLAHAIAASSEHDKDLIASGRGPNLAIVTAYNDMLSAHQPYGTYPDLIKKAAASNGASAQVAGGVPAMCDGVTQGRAGMELSLFSRDVIAMATAIALSHDVFEGAFYLGICDKIVPGLVIGALAFGHLPAMFVPAGPMPSGLSNSEKARVRQLYAEGKVGRKELLEAESASYHSPGTCTFYGTANSNQMLVEMMGLQLPGSSFVNPGTELRQALNEAAVKQLVQISEPSQHTPIAKILTEKAFVNGIVGLLATGGSTNHTLHLIAMARAAGIQITWQDMAELSAVVPLMCHVYPNGSADINHFAAAGGMQFLIRELLDAGLLHDDVHTVLGESGLRPYCQDPFLSEDKKSVVWRPTVEDSGDASILRPASEPFSAHGGLQLLDGNLGRSVIKVSALKSDQLYIKAPAIVFESQDELLERFKAGELEKDFVAVVRFQGPQAIGMPELHKLTPTLGVLQDRGFKVALVTDGRMSGASGKVPAAIHMSPEAVEGGAIAKVRDGDVIELDASAGKLLLHVDDAELQARPAAQVDLSAHGNGMGRELFKNLRALATGAESGASILY</sequence>
<keyword evidence="8 9" id="KW-0119">Carbohydrate metabolism</keyword>
<dbReference type="PROSITE" id="PS00887">
    <property type="entry name" value="ILVD_EDD_2"/>
    <property type="match status" value="1"/>
</dbReference>
<feature type="domain" description="Dihydroxy-acid/6-phosphogluconate dehydratase C-terminal" evidence="12">
    <location>
        <begin position="409"/>
        <end position="601"/>
    </location>
</feature>
<keyword evidence="5 9" id="KW-0411">Iron-sulfur</keyword>
<evidence type="ECO:0000256" key="6">
    <source>
        <dbReference type="ARBA" id="ARBA00023064"/>
    </source>
</evidence>
<dbReference type="PANTHER" id="PTHR43661:SF1">
    <property type="entry name" value="PHOSPHOGLUCONATE DEHYDRATASE"/>
    <property type="match status" value="1"/>
</dbReference>
<evidence type="ECO:0000313" key="14">
    <source>
        <dbReference type="Proteomes" id="UP001408594"/>
    </source>
</evidence>
<comment type="function">
    <text evidence="9">Catalyzes the dehydration of 6-phospho-D-gluconate to 2-dehydro-3-deoxy-6-phospho-D-gluconate.</text>
</comment>
<keyword evidence="3 9" id="KW-0479">Metal-binding</keyword>
<keyword evidence="4 9" id="KW-0408">Iron</keyword>
<comment type="cofactor">
    <cofactor evidence="9">
        <name>[4Fe-4S] cluster</name>
        <dbReference type="ChEBI" id="CHEBI:49883"/>
    </cofactor>
    <text evidence="9">Binds 1 [4Fe-4S] cluster.</text>
</comment>
<dbReference type="PROSITE" id="PS00886">
    <property type="entry name" value="ILVD_EDD_1"/>
    <property type="match status" value="1"/>
</dbReference>
<evidence type="ECO:0000256" key="1">
    <source>
        <dbReference type="ARBA" id="ARBA00006486"/>
    </source>
</evidence>
<dbReference type="Pfam" id="PF24877">
    <property type="entry name" value="ILV_EDD_C"/>
    <property type="match status" value="1"/>
</dbReference>
<organism evidence="13 14">
    <name type="scientific">Microbulbifer aestuariivivens</name>
    <dbReference type="NCBI Taxonomy" id="1908308"/>
    <lineage>
        <taxon>Bacteria</taxon>
        <taxon>Pseudomonadati</taxon>
        <taxon>Pseudomonadota</taxon>
        <taxon>Gammaproteobacteria</taxon>
        <taxon>Cellvibrionales</taxon>
        <taxon>Microbulbiferaceae</taxon>
        <taxon>Microbulbifer</taxon>
    </lineage>
</organism>
<keyword evidence="2 9" id="KW-0004">4Fe-4S</keyword>
<reference evidence="13 14" key="1">
    <citation type="submission" date="2024-02" db="EMBL/GenBank/DDBJ databases">
        <title>Microbulbifer aestuariivivens NBRC 112533.</title>
        <authorList>
            <person name="Ichikawa N."/>
            <person name="Katano-Makiyama Y."/>
            <person name="Hidaka K."/>
        </authorList>
    </citation>
    <scope>NUCLEOTIDE SEQUENCE [LARGE SCALE GENOMIC DNA]</scope>
    <source>
        <strain evidence="13 14">NBRC 112533</strain>
    </source>
</reference>
<evidence type="ECO:0000256" key="3">
    <source>
        <dbReference type="ARBA" id="ARBA00022723"/>
    </source>
</evidence>
<dbReference type="Pfam" id="PF00920">
    <property type="entry name" value="ILVD_EDD_N"/>
    <property type="match status" value="1"/>
</dbReference>
<feature type="domain" description="Dihydroxy-acid/6-phosphogluconate dehydratase N-terminal" evidence="11">
    <location>
        <begin position="67"/>
        <end position="376"/>
    </location>
</feature>
<evidence type="ECO:0000256" key="5">
    <source>
        <dbReference type="ARBA" id="ARBA00023014"/>
    </source>
</evidence>
<evidence type="ECO:0000256" key="9">
    <source>
        <dbReference type="HAMAP-Rule" id="MF_02094"/>
    </source>
</evidence>
<dbReference type="SUPFAM" id="SSF143975">
    <property type="entry name" value="IlvD/EDD N-terminal domain-like"/>
    <property type="match status" value="1"/>
</dbReference>
<dbReference type="RefSeq" id="WP_425563507.1">
    <property type="nucleotide sequence ID" value="NZ_BAABRT010000003.1"/>
</dbReference>
<dbReference type="NCBIfam" id="TIGR01196">
    <property type="entry name" value="edd"/>
    <property type="match status" value="1"/>
</dbReference>
<name>A0ABP9WLY1_9GAMM</name>
<keyword evidence="6 9" id="KW-0311">Gluconate utilization</keyword>
<dbReference type="InterPro" id="IPR037237">
    <property type="entry name" value="IlvD/EDD_N"/>
</dbReference>
<comment type="pathway">
    <text evidence="9">Carbohydrate metabolism; Entner-Doudoroff pathway.</text>
</comment>
<evidence type="ECO:0000259" key="11">
    <source>
        <dbReference type="Pfam" id="PF00920"/>
    </source>
</evidence>
<dbReference type="InterPro" id="IPR020558">
    <property type="entry name" value="DiOHA_6PGluconate_deHydtase_CS"/>
</dbReference>
<dbReference type="SUPFAM" id="SSF52016">
    <property type="entry name" value="LeuD/IlvD-like"/>
    <property type="match status" value="1"/>
</dbReference>
<dbReference type="InterPro" id="IPR000581">
    <property type="entry name" value="ILV_EDD_N"/>
</dbReference>